<organism evidence="2 3">
    <name type="scientific">Heyndrickxia coagulans</name>
    <name type="common">Weizmannia coagulans</name>
    <dbReference type="NCBI Taxonomy" id="1398"/>
    <lineage>
        <taxon>Bacteria</taxon>
        <taxon>Bacillati</taxon>
        <taxon>Bacillota</taxon>
        <taxon>Bacilli</taxon>
        <taxon>Bacillales</taxon>
        <taxon>Bacillaceae</taxon>
        <taxon>Heyndrickxia</taxon>
    </lineage>
</organism>
<evidence type="ECO:0000313" key="3">
    <source>
        <dbReference type="Proteomes" id="UP000075304"/>
    </source>
</evidence>
<feature type="transmembrane region" description="Helical" evidence="1">
    <location>
        <begin position="21"/>
        <end position="41"/>
    </location>
</feature>
<dbReference type="PATRIC" id="fig|1398.25.peg.365"/>
<dbReference type="EMBL" id="LQYI01000090">
    <property type="protein sequence ID" value="KYC65338.1"/>
    <property type="molecule type" value="Genomic_DNA"/>
</dbReference>
<gene>
    <name evidence="2" type="ORF">B4099_3347</name>
</gene>
<reference evidence="2 3" key="1">
    <citation type="submission" date="2016-01" db="EMBL/GenBank/DDBJ databases">
        <title>Genome Sequences of Twelve Sporeforming Bacillus Species Isolated from Foods.</title>
        <authorList>
            <person name="Berendsen E.M."/>
            <person name="Wells-Bennik M.H."/>
            <person name="Krawcyk A.O."/>
            <person name="De Jong A."/>
            <person name="Holsappel S."/>
            <person name="Eijlander R.T."/>
            <person name="Kuipers O.P."/>
        </authorList>
    </citation>
    <scope>NUCLEOTIDE SEQUENCE [LARGE SCALE GENOMIC DNA]</scope>
    <source>
        <strain evidence="2 3">B4099</strain>
    </source>
</reference>
<name>A0A150K803_HEYCO</name>
<accession>A0A150K803</accession>
<dbReference type="AlphaFoldDB" id="A0A150K803"/>
<dbReference type="Proteomes" id="UP000075304">
    <property type="component" value="Unassembled WGS sequence"/>
</dbReference>
<keyword evidence="1" id="KW-0812">Transmembrane</keyword>
<proteinExistence type="predicted"/>
<evidence type="ECO:0000256" key="1">
    <source>
        <dbReference type="SAM" id="Phobius"/>
    </source>
</evidence>
<keyword evidence="1" id="KW-0472">Membrane</keyword>
<evidence type="ECO:0000313" key="2">
    <source>
        <dbReference type="EMBL" id="KYC65338.1"/>
    </source>
</evidence>
<protein>
    <submittedName>
        <fullName evidence="2">Uncharacterized protein</fullName>
    </submittedName>
</protein>
<comment type="caution">
    <text evidence="2">The sequence shown here is derived from an EMBL/GenBank/DDBJ whole genome shotgun (WGS) entry which is preliminary data.</text>
</comment>
<sequence>MHSSGKSPGLANGDAAICRPFLFLDGCFWTVVFYILCLHMLDDY</sequence>
<keyword evidence="1" id="KW-1133">Transmembrane helix</keyword>